<accession>A0AAD5UP94</accession>
<evidence type="ECO:0000313" key="2">
    <source>
        <dbReference type="EMBL" id="KAJ3473892.1"/>
    </source>
</evidence>
<proteinExistence type="predicted"/>
<keyword evidence="3" id="KW-1185">Reference proteome</keyword>
<feature type="compositionally biased region" description="Polar residues" evidence="1">
    <location>
        <begin position="85"/>
        <end position="119"/>
    </location>
</feature>
<evidence type="ECO:0000256" key="1">
    <source>
        <dbReference type="SAM" id="MobiDB-lite"/>
    </source>
</evidence>
<feature type="compositionally biased region" description="Basic residues" evidence="1">
    <location>
        <begin position="127"/>
        <end position="140"/>
    </location>
</feature>
<feature type="region of interest" description="Disordered" evidence="1">
    <location>
        <begin position="1"/>
        <end position="165"/>
    </location>
</feature>
<evidence type="ECO:0000313" key="3">
    <source>
        <dbReference type="Proteomes" id="UP001212997"/>
    </source>
</evidence>
<gene>
    <name evidence="2" type="ORF">NLI96_g12769</name>
</gene>
<dbReference type="Proteomes" id="UP001212997">
    <property type="component" value="Unassembled WGS sequence"/>
</dbReference>
<feature type="compositionally biased region" description="Low complexity" evidence="1">
    <location>
        <begin position="146"/>
        <end position="155"/>
    </location>
</feature>
<feature type="compositionally biased region" description="Acidic residues" evidence="1">
    <location>
        <begin position="53"/>
        <end position="68"/>
    </location>
</feature>
<sequence>MDNPQYYQPLSAALHAPLLQQSGRPPHPSQYANYSSHAPPPQQSTSANTHREEEEEEEEDDDDVVEEELDHHDPHHSASAHSSPRTQATSHNQKYSGSAGTPGTTNSQYNSQPQNSDHPNASDEKRKPGRPRGSRNRKPRAPPSTPSSKAPANTPHPGFYQYPPAPGGFAQNQQFYEFQWRALNLCSEFYNAAEELIKAANPMVIAQCYQMGPTQKIDPLAMITEAKRVCDNLVSHFSVVAAPRSRLSRLTNVIHTCIACKPNPTRRQSTTFNLSYSIAIPFNAAPASTRTFSSSVKCSSRPSHN</sequence>
<reference evidence="2" key="1">
    <citation type="submission" date="2022-07" db="EMBL/GenBank/DDBJ databases">
        <title>Genome Sequence of Physisporinus lineatus.</title>
        <authorList>
            <person name="Buettner E."/>
        </authorList>
    </citation>
    <scope>NUCLEOTIDE SEQUENCE</scope>
    <source>
        <strain evidence="2">VT162</strain>
    </source>
</reference>
<comment type="caution">
    <text evidence="2">The sequence shown here is derived from an EMBL/GenBank/DDBJ whole genome shotgun (WGS) entry which is preliminary data.</text>
</comment>
<dbReference type="AlphaFoldDB" id="A0AAD5UP94"/>
<organism evidence="2 3">
    <name type="scientific">Meripilus lineatus</name>
    <dbReference type="NCBI Taxonomy" id="2056292"/>
    <lineage>
        <taxon>Eukaryota</taxon>
        <taxon>Fungi</taxon>
        <taxon>Dikarya</taxon>
        <taxon>Basidiomycota</taxon>
        <taxon>Agaricomycotina</taxon>
        <taxon>Agaricomycetes</taxon>
        <taxon>Polyporales</taxon>
        <taxon>Meripilaceae</taxon>
        <taxon>Meripilus</taxon>
    </lineage>
</organism>
<name>A0AAD5UP94_9APHY</name>
<dbReference type="EMBL" id="JANAWD010001218">
    <property type="protein sequence ID" value="KAJ3473892.1"/>
    <property type="molecule type" value="Genomic_DNA"/>
</dbReference>
<protein>
    <submittedName>
        <fullName evidence="2">Uncharacterized protein</fullName>
    </submittedName>
</protein>